<dbReference type="Proteomes" id="UP000324222">
    <property type="component" value="Unassembled WGS sequence"/>
</dbReference>
<name>A0A5B7EPY8_PORTR</name>
<dbReference type="EMBL" id="VSRR010003282">
    <property type="protein sequence ID" value="MPC35465.1"/>
    <property type="molecule type" value="Genomic_DNA"/>
</dbReference>
<organism evidence="1 2">
    <name type="scientific">Portunus trituberculatus</name>
    <name type="common">Swimming crab</name>
    <name type="synonym">Neptunus trituberculatus</name>
    <dbReference type="NCBI Taxonomy" id="210409"/>
    <lineage>
        <taxon>Eukaryota</taxon>
        <taxon>Metazoa</taxon>
        <taxon>Ecdysozoa</taxon>
        <taxon>Arthropoda</taxon>
        <taxon>Crustacea</taxon>
        <taxon>Multicrustacea</taxon>
        <taxon>Malacostraca</taxon>
        <taxon>Eumalacostraca</taxon>
        <taxon>Eucarida</taxon>
        <taxon>Decapoda</taxon>
        <taxon>Pleocyemata</taxon>
        <taxon>Brachyura</taxon>
        <taxon>Eubrachyura</taxon>
        <taxon>Portunoidea</taxon>
        <taxon>Portunidae</taxon>
        <taxon>Portuninae</taxon>
        <taxon>Portunus</taxon>
    </lineage>
</organism>
<comment type="caution">
    <text evidence="1">The sequence shown here is derived from an EMBL/GenBank/DDBJ whole genome shotgun (WGS) entry which is preliminary data.</text>
</comment>
<proteinExistence type="predicted"/>
<reference evidence="1 2" key="1">
    <citation type="submission" date="2019-05" db="EMBL/GenBank/DDBJ databases">
        <title>Another draft genome of Portunus trituberculatus and its Hox gene families provides insights of decapod evolution.</title>
        <authorList>
            <person name="Jeong J.-H."/>
            <person name="Song I."/>
            <person name="Kim S."/>
            <person name="Choi T."/>
            <person name="Kim D."/>
            <person name="Ryu S."/>
            <person name="Kim W."/>
        </authorList>
    </citation>
    <scope>NUCLEOTIDE SEQUENCE [LARGE SCALE GENOMIC DNA]</scope>
    <source>
        <tissue evidence="1">Muscle</tissue>
    </source>
</reference>
<evidence type="ECO:0000313" key="1">
    <source>
        <dbReference type="EMBL" id="MPC35465.1"/>
    </source>
</evidence>
<sequence length="67" mass="7859">MLLNLLSFPYSGFDPKLWLPSPFPDYPAELVFTFAILHDLEQLVQHPTRTPDYIGYESNILDFFGYF</sequence>
<accession>A0A5B7EPY8</accession>
<evidence type="ECO:0000313" key="2">
    <source>
        <dbReference type="Proteomes" id="UP000324222"/>
    </source>
</evidence>
<dbReference type="AlphaFoldDB" id="A0A5B7EPY8"/>
<gene>
    <name evidence="1" type="ORF">E2C01_028888</name>
</gene>
<keyword evidence="2" id="KW-1185">Reference proteome</keyword>
<protein>
    <submittedName>
        <fullName evidence="1">Uncharacterized protein</fullName>
    </submittedName>
</protein>